<sequence>MLKKILNLENAQRITKVEQKNISGGIPECWIYAIEAGCVLIPAGGTCPVNTSSGICETSRLCC</sequence>
<gene>
    <name evidence="1" type="ORF">FLP_21415</name>
</gene>
<dbReference type="EMBL" id="LVEN01000046">
    <property type="protein sequence ID" value="OCB69261.1"/>
    <property type="molecule type" value="Genomic_DNA"/>
</dbReference>
<evidence type="ECO:0008006" key="3">
    <source>
        <dbReference type="Google" id="ProtNLM"/>
    </source>
</evidence>
<dbReference type="Proteomes" id="UP000093343">
    <property type="component" value="Unassembled WGS sequence"/>
</dbReference>
<dbReference type="RefSeq" id="WP_065451544.1">
    <property type="nucleotide sequence ID" value="NZ_MUHC01000014.1"/>
</dbReference>
<accession>A0ABX2XC06</accession>
<comment type="caution">
    <text evidence="1">The sequence shown here is derived from an EMBL/GenBank/DDBJ whole genome shotgun (WGS) entry which is preliminary data.</text>
</comment>
<keyword evidence="2" id="KW-1185">Reference proteome</keyword>
<protein>
    <recommendedName>
        <fullName evidence="3">Bacteriocin</fullName>
    </recommendedName>
</protein>
<name>A0ABX2XC06_9FLAO</name>
<reference evidence="2" key="1">
    <citation type="submission" date="2016-03" db="EMBL/GenBank/DDBJ databases">
        <title>Draft genome sequence of Paenibacillus glacialis DSM 22343.</title>
        <authorList>
            <person name="Shin S.-K."/>
            <person name="Yi H."/>
        </authorList>
    </citation>
    <scope>NUCLEOTIDE SEQUENCE [LARGE SCALE GENOMIC DNA]</scope>
    <source>
        <strain evidence="2">CCUG 60099</strain>
    </source>
</reference>
<proteinExistence type="predicted"/>
<evidence type="ECO:0000313" key="2">
    <source>
        <dbReference type="Proteomes" id="UP000093343"/>
    </source>
</evidence>
<evidence type="ECO:0000313" key="1">
    <source>
        <dbReference type="EMBL" id="OCB69261.1"/>
    </source>
</evidence>
<organism evidence="1 2">
    <name type="scientific">Flavobacterium piscis</name>
    <dbReference type="NCBI Taxonomy" id="1114874"/>
    <lineage>
        <taxon>Bacteria</taxon>
        <taxon>Pseudomonadati</taxon>
        <taxon>Bacteroidota</taxon>
        <taxon>Flavobacteriia</taxon>
        <taxon>Flavobacteriales</taxon>
        <taxon>Flavobacteriaceae</taxon>
        <taxon>Flavobacterium</taxon>
    </lineage>
</organism>